<comment type="caution">
    <text evidence="1">The sequence shown here is derived from an EMBL/GenBank/DDBJ whole genome shotgun (WGS) entry which is preliminary data.</text>
</comment>
<gene>
    <name evidence="1" type="ORF">S01H1_11522</name>
</gene>
<sequence>RLIRIQGRYYMQLGVGKSLEITDEMRSNIIWGQTWPNIAVDLGVDPGKFVEAAGSNHYSAIEGDCVEEVKYACREAGVPVTRIDSDRDLAEFCEMIADSAY</sequence>
<proteinExistence type="predicted"/>
<dbReference type="AlphaFoldDB" id="X0TV81"/>
<feature type="non-terminal residue" evidence="1">
    <location>
        <position position="1"/>
    </location>
</feature>
<reference evidence="1" key="1">
    <citation type="journal article" date="2014" name="Front. Microbiol.">
        <title>High frequency of phylogenetically diverse reductive dehalogenase-homologous genes in deep subseafloor sedimentary metagenomes.</title>
        <authorList>
            <person name="Kawai M."/>
            <person name="Futagami T."/>
            <person name="Toyoda A."/>
            <person name="Takaki Y."/>
            <person name="Nishi S."/>
            <person name="Hori S."/>
            <person name="Arai W."/>
            <person name="Tsubouchi T."/>
            <person name="Morono Y."/>
            <person name="Uchiyama I."/>
            <person name="Ito T."/>
            <person name="Fujiyama A."/>
            <person name="Inagaki F."/>
            <person name="Takami H."/>
        </authorList>
    </citation>
    <scope>NUCLEOTIDE SEQUENCE</scope>
    <source>
        <strain evidence="1">Expedition CK06-06</strain>
    </source>
</reference>
<evidence type="ECO:0008006" key="2">
    <source>
        <dbReference type="Google" id="ProtNLM"/>
    </source>
</evidence>
<dbReference type="EMBL" id="BARS01005876">
    <property type="protein sequence ID" value="GAF80025.1"/>
    <property type="molecule type" value="Genomic_DNA"/>
</dbReference>
<organism evidence="1">
    <name type="scientific">marine sediment metagenome</name>
    <dbReference type="NCBI Taxonomy" id="412755"/>
    <lineage>
        <taxon>unclassified sequences</taxon>
        <taxon>metagenomes</taxon>
        <taxon>ecological metagenomes</taxon>
    </lineage>
</organism>
<name>X0TV81_9ZZZZ</name>
<evidence type="ECO:0000313" key="1">
    <source>
        <dbReference type="EMBL" id="GAF80025.1"/>
    </source>
</evidence>
<protein>
    <recommendedName>
        <fullName evidence="2">L-fucose isomerase C-terminal domain-containing protein</fullName>
    </recommendedName>
</protein>
<accession>X0TV81</accession>